<reference evidence="2 3" key="1">
    <citation type="submission" date="2023-04" db="EMBL/GenBank/DDBJ databases">
        <authorList>
            <person name="Hsu D."/>
        </authorList>
    </citation>
    <scope>NUCLEOTIDE SEQUENCE [LARGE SCALE GENOMIC DNA]</scope>
    <source>
        <strain evidence="2 3">MK1</strain>
    </source>
</reference>
<proteinExistence type="predicted"/>
<dbReference type="InterPro" id="IPR011437">
    <property type="entry name" value="DUF1540"/>
</dbReference>
<name>A0AAU0UNP8_9FIRM</name>
<dbReference type="KEGG" id="dbc:MFMK1_002389"/>
<feature type="domain" description="DUF1540" evidence="1">
    <location>
        <begin position="3"/>
        <end position="46"/>
    </location>
</feature>
<keyword evidence="3" id="KW-1185">Reference proteome</keyword>
<gene>
    <name evidence="2" type="ORF">MFMK1_002389</name>
</gene>
<dbReference type="AlphaFoldDB" id="A0AAU0UNP8"/>
<dbReference type="RefSeq" id="WP_366921963.1">
    <property type="nucleotide sequence ID" value="NZ_CP121694.1"/>
</dbReference>
<accession>A0AAU0UNP8</accession>
<sequence>MSIKCQVEECHFNDKSQQLCQADAIQVRSSGTMSVADSENTACDTFKPKNK</sequence>
<dbReference type="Proteomes" id="UP001329915">
    <property type="component" value="Chromosome"/>
</dbReference>
<organism evidence="2 3">
    <name type="scientific">Metallumcola ferriviriculae</name>
    <dbReference type="NCBI Taxonomy" id="3039180"/>
    <lineage>
        <taxon>Bacteria</taxon>
        <taxon>Bacillati</taxon>
        <taxon>Bacillota</taxon>
        <taxon>Clostridia</taxon>
        <taxon>Neomoorellales</taxon>
        <taxon>Desulfitibacteraceae</taxon>
        <taxon>Metallumcola</taxon>
    </lineage>
</organism>
<dbReference type="EMBL" id="CP121694">
    <property type="protein sequence ID" value="WRO22555.1"/>
    <property type="molecule type" value="Genomic_DNA"/>
</dbReference>
<dbReference type="Pfam" id="PF07561">
    <property type="entry name" value="DUF1540"/>
    <property type="match status" value="1"/>
</dbReference>
<evidence type="ECO:0000313" key="3">
    <source>
        <dbReference type="Proteomes" id="UP001329915"/>
    </source>
</evidence>
<protein>
    <submittedName>
        <fullName evidence="2">DUF1540 domain-containing protein</fullName>
    </submittedName>
</protein>
<evidence type="ECO:0000259" key="1">
    <source>
        <dbReference type="Pfam" id="PF07561"/>
    </source>
</evidence>
<evidence type="ECO:0000313" key="2">
    <source>
        <dbReference type="EMBL" id="WRO22555.1"/>
    </source>
</evidence>